<name>A0A8J6L9L2_TENMO</name>
<evidence type="ECO:0000313" key="3">
    <source>
        <dbReference type="Proteomes" id="UP000719412"/>
    </source>
</evidence>
<feature type="compositionally biased region" description="Low complexity" evidence="1">
    <location>
        <begin position="363"/>
        <end position="374"/>
    </location>
</feature>
<gene>
    <name evidence="2" type="ORF">GEV33_011701</name>
</gene>
<comment type="caution">
    <text evidence="2">The sequence shown here is derived from an EMBL/GenBank/DDBJ whole genome shotgun (WGS) entry which is preliminary data.</text>
</comment>
<dbReference type="EMBL" id="JABDTM020027043">
    <property type="protein sequence ID" value="KAH0811088.1"/>
    <property type="molecule type" value="Genomic_DNA"/>
</dbReference>
<keyword evidence="3" id="KW-1185">Reference proteome</keyword>
<organism evidence="2 3">
    <name type="scientific">Tenebrio molitor</name>
    <name type="common">Yellow mealworm beetle</name>
    <dbReference type="NCBI Taxonomy" id="7067"/>
    <lineage>
        <taxon>Eukaryota</taxon>
        <taxon>Metazoa</taxon>
        <taxon>Ecdysozoa</taxon>
        <taxon>Arthropoda</taxon>
        <taxon>Hexapoda</taxon>
        <taxon>Insecta</taxon>
        <taxon>Pterygota</taxon>
        <taxon>Neoptera</taxon>
        <taxon>Endopterygota</taxon>
        <taxon>Coleoptera</taxon>
        <taxon>Polyphaga</taxon>
        <taxon>Cucujiformia</taxon>
        <taxon>Tenebrionidae</taxon>
        <taxon>Tenebrio</taxon>
    </lineage>
</organism>
<dbReference type="AlphaFoldDB" id="A0A8J6L9L2"/>
<evidence type="ECO:0000313" key="2">
    <source>
        <dbReference type="EMBL" id="KAH0811088.1"/>
    </source>
</evidence>
<feature type="region of interest" description="Disordered" evidence="1">
    <location>
        <begin position="358"/>
        <end position="395"/>
    </location>
</feature>
<accession>A0A8J6L9L2</accession>
<evidence type="ECO:0000256" key="1">
    <source>
        <dbReference type="SAM" id="MobiDB-lite"/>
    </source>
</evidence>
<sequence length="630" mass="69523">MSRLFPIVEGDSSLTRLPKYTDCDATHIVDEQPTIIAGSLLGQQIDVQSDSFAAVPVDHARGRPVVPGVDGSGEAVVEGDSDVHVAGLARGGDLGDEVGVDELAPDLADKDELRTFHLFRTANICSTRFFSKLEQTDISRLAPPPLCILHPGIVKVAGIEGIDAGFRTAPAKLLLLLRYRFEAEAQLQLMQKFSQPDETFTENSESAEKCVPILNVTMSDRFSTHRERKSSESLDDACGFTYLRWPSSEQDQRQPQEPSQMLGLASGTHIDKYYQTVEPYNKQITCSKTGTDLLCTTTHSIAPFSCVNWNESQQSWSSVLALGSPEGGFDRLSARGSPSKLPAGETHLCRRRHSQVKKSKIFSTSSESTSGGLSQWRSGTDEKSPQVVPPNAVRGSAVSIDRQLGAFSTERRHHSRPLKVRTHFSRFQKPAPVTEDCVFGSSNLPPLPDYVCSRDFSCRKNSNLFEKRLIGLGSLHTEHIPRGRQARDGKISECGKYCGPTANGPTISFSSFRQSFTSNVNYLKRRFSSGDLSSECEDGEAPVDPYTKAPPVTAQPQVRKTTRVGYVSNKLQFTAVWENCFHSDFFMPLPGFEKPFKDKRTGLHTCNDDNDEEVSLLTFSPGLLISFRNL</sequence>
<proteinExistence type="predicted"/>
<reference evidence="2" key="1">
    <citation type="journal article" date="2020" name="J Insects Food Feed">
        <title>The yellow mealworm (Tenebrio molitor) genome: a resource for the emerging insects as food and feed industry.</title>
        <authorList>
            <person name="Eriksson T."/>
            <person name="Andere A."/>
            <person name="Kelstrup H."/>
            <person name="Emery V."/>
            <person name="Picard C."/>
        </authorList>
    </citation>
    <scope>NUCLEOTIDE SEQUENCE</scope>
    <source>
        <strain evidence="2">Stoneville</strain>
        <tissue evidence="2">Whole head</tissue>
    </source>
</reference>
<reference evidence="2" key="2">
    <citation type="submission" date="2021-08" db="EMBL/GenBank/DDBJ databases">
        <authorList>
            <person name="Eriksson T."/>
        </authorList>
    </citation>
    <scope>NUCLEOTIDE SEQUENCE</scope>
    <source>
        <strain evidence="2">Stoneville</strain>
        <tissue evidence="2">Whole head</tissue>
    </source>
</reference>
<dbReference type="Proteomes" id="UP000719412">
    <property type="component" value="Unassembled WGS sequence"/>
</dbReference>
<protein>
    <submittedName>
        <fullName evidence="2">Uncharacterized protein</fullName>
    </submittedName>
</protein>
<dbReference type="Pfam" id="PF10581">
    <property type="entry name" value="Synapsin_N"/>
    <property type="match status" value="1"/>
</dbReference>
<dbReference type="InterPro" id="IPR019736">
    <property type="entry name" value="Synapsin_P_site"/>
</dbReference>